<dbReference type="AlphaFoldDB" id="K1R743"/>
<dbReference type="InParanoid" id="K1R743"/>
<accession>K1R743</accession>
<dbReference type="EMBL" id="JH818267">
    <property type="protein sequence ID" value="EKC39384.1"/>
    <property type="molecule type" value="Genomic_DNA"/>
</dbReference>
<sequence>MFVLKVRALLLMPAEHNRPVFEQLVFQIEDRLVLLSLLSYVEETWVTRTIWPIPSWSVHNNGLTTIAKDGTSG</sequence>
<dbReference type="HOGENOM" id="CLU_2707216_0_0_1"/>
<reference evidence="1" key="1">
    <citation type="journal article" date="2012" name="Nature">
        <title>The oyster genome reveals stress adaptation and complexity of shell formation.</title>
        <authorList>
            <person name="Zhang G."/>
            <person name="Fang X."/>
            <person name="Guo X."/>
            <person name="Li L."/>
            <person name="Luo R."/>
            <person name="Xu F."/>
            <person name="Yang P."/>
            <person name="Zhang L."/>
            <person name="Wang X."/>
            <person name="Qi H."/>
            <person name="Xiong Z."/>
            <person name="Que H."/>
            <person name="Xie Y."/>
            <person name="Holland P.W."/>
            <person name="Paps J."/>
            <person name="Zhu Y."/>
            <person name="Wu F."/>
            <person name="Chen Y."/>
            <person name="Wang J."/>
            <person name="Peng C."/>
            <person name="Meng J."/>
            <person name="Yang L."/>
            <person name="Liu J."/>
            <person name="Wen B."/>
            <person name="Zhang N."/>
            <person name="Huang Z."/>
            <person name="Zhu Q."/>
            <person name="Feng Y."/>
            <person name="Mount A."/>
            <person name="Hedgecock D."/>
            <person name="Xu Z."/>
            <person name="Liu Y."/>
            <person name="Domazet-Loso T."/>
            <person name="Du Y."/>
            <person name="Sun X."/>
            <person name="Zhang S."/>
            <person name="Liu B."/>
            <person name="Cheng P."/>
            <person name="Jiang X."/>
            <person name="Li J."/>
            <person name="Fan D."/>
            <person name="Wang W."/>
            <person name="Fu W."/>
            <person name="Wang T."/>
            <person name="Wang B."/>
            <person name="Zhang J."/>
            <person name="Peng Z."/>
            <person name="Li Y."/>
            <person name="Li N."/>
            <person name="Wang J."/>
            <person name="Chen M."/>
            <person name="He Y."/>
            <person name="Tan F."/>
            <person name="Song X."/>
            <person name="Zheng Q."/>
            <person name="Huang R."/>
            <person name="Yang H."/>
            <person name="Du X."/>
            <person name="Chen L."/>
            <person name="Yang M."/>
            <person name="Gaffney P.M."/>
            <person name="Wang S."/>
            <person name="Luo L."/>
            <person name="She Z."/>
            <person name="Ming Y."/>
            <person name="Huang W."/>
            <person name="Zhang S."/>
            <person name="Huang B."/>
            <person name="Zhang Y."/>
            <person name="Qu T."/>
            <person name="Ni P."/>
            <person name="Miao G."/>
            <person name="Wang J."/>
            <person name="Wang Q."/>
            <person name="Steinberg C.E."/>
            <person name="Wang H."/>
            <person name="Li N."/>
            <person name="Qian L."/>
            <person name="Zhang G."/>
            <person name="Li Y."/>
            <person name="Yang H."/>
            <person name="Liu X."/>
            <person name="Wang J."/>
            <person name="Yin Y."/>
            <person name="Wang J."/>
        </authorList>
    </citation>
    <scope>NUCLEOTIDE SEQUENCE [LARGE SCALE GENOMIC DNA]</scope>
    <source>
        <strain evidence="1">05x7-T-G4-1.051#20</strain>
    </source>
</reference>
<name>K1R743_MAGGI</name>
<gene>
    <name evidence="1" type="ORF">CGI_10018294</name>
</gene>
<evidence type="ECO:0000313" key="1">
    <source>
        <dbReference type="EMBL" id="EKC39384.1"/>
    </source>
</evidence>
<organism evidence="1">
    <name type="scientific">Magallana gigas</name>
    <name type="common">Pacific oyster</name>
    <name type="synonym">Crassostrea gigas</name>
    <dbReference type="NCBI Taxonomy" id="29159"/>
    <lineage>
        <taxon>Eukaryota</taxon>
        <taxon>Metazoa</taxon>
        <taxon>Spiralia</taxon>
        <taxon>Lophotrochozoa</taxon>
        <taxon>Mollusca</taxon>
        <taxon>Bivalvia</taxon>
        <taxon>Autobranchia</taxon>
        <taxon>Pteriomorphia</taxon>
        <taxon>Ostreida</taxon>
        <taxon>Ostreoidea</taxon>
        <taxon>Ostreidae</taxon>
        <taxon>Magallana</taxon>
    </lineage>
</organism>
<protein>
    <submittedName>
        <fullName evidence="1">Uncharacterized protein</fullName>
    </submittedName>
</protein>
<proteinExistence type="predicted"/>